<dbReference type="InterPro" id="IPR000343">
    <property type="entry name" value="4pyrrol_synth_GluRdtase"/>
</dbReference>
<dbReference type="SUPFAM" id="SSF51735">
    <property type="entry name" value="NAD(P)-binding Rossmann-fold domains"/>
    <property type="match status" value="1"/>
</dbReference>
<feature type="binding site" evidence="8">
    <location>
        <begin position="45"/>
        <end position="48"/>
    </location>
    <ligand>
        <name>substrate</name>
    </ligand>
</feature>
<evidence type="ECO:0000256" key="4">
    <source>
        <dbReference type="ARBA" id="ARBA00022857"/>
    </source>
</evidence>
<dbReference type="NCBIfam" id="TIGR01035">
    <property type="entry name" value="hemA"/>
    <property type="match status" value="1"/>
</dbReference>
<feature type="domain" description="Tetrapyrrole biosynthesis glutamyl-tRNA reductase dimerisation" evidence="10">
    <location>
        <begin position="306"/>
        <end position="397"/>
    </location>
</feature>
<dbReference type="Proteomes" id="UP000767334">
    <property type="component" value="Unassembled WGS sequence"/>
</dbReference>
<evidence type="ECO:0000256" key="6">
    <source>
        <dbReference type="ARBA" id="ARBA00023244"/>
    </source>
</evidence>
<feature type="active site" description="Nucleophile" evidence="8">
    <location>
        <position position="46"/>
    </location>
</feature>
<comment type="function">
    <text evidence="8">Catalyzes the NADPH-dependent reduction of glutamyl-tRNA(Glu) to glutamate 1-semialdehyde (GSA).</text>
</comment>
<comment type="miscellaneous">
    <text evidence="8">During catalysis, the active site Cys acts as a nucleophile attacking the alpha-carbonyl group of tRNA-bound glutamate with the formation of a thioester intermediate between enzyme and glutamate, and the concomitant release of tRNA(Glu). The thioester intermediate is finally reduced by direct hydride transfer from NADPH, to form the product GSA.</text>
</comment>
<evidence type="ECO:0000313" key="14">
    <source>
        <dbReference type="Proteomes" id="UP000767334"/>
    </source>
</evidence>
<dbReference type="PANTHER" id="PTHR43013:SF1">
    <property type="entry name" value="GLUTAMYL-TRNA REDUCTASE"/>
    <property type="match status" value="1"/>
</dbReference>
<dbReference type="Pfam" id="PF01488">
    <property type="entry name" value="Shikimate_DH"/>
    <property type="match status" value="1"/>
</dbReference>
<comment type="subunit">
    <text evidence="8">Homodimer.</text>
</comment>
<organism evidence="13 14">
    <name type="scientific">Clostridium saudiense</name>
    <dbReference type="NCBI Taxonomy" id="1414720"/>
    <lineage>
        <taxon>Bacteria</taxon>
        <taxon>Bacillati</taxon>
        <taxon>Bacillota</taxon>
        <taxon>Clostridia</taxon>
        <taxon>Eubacteriales</taxon>
        <taxon>Clostridiaceae</taxon>
        <taxon>Clostridium</taxon>
    </lineage>
</organism>
<evidence type="ECO:0000256" key="3">
    <source>
        <dbReference type="ARBA" id="ARBA00012970"/>
    </source>
</evidence>
<keyword evidence="4 8" id="KW-0521">NADP</keyword>
<dbReference type="InterPro" id="IPR006151">
    <property type="entry name" value="Shikm_DH/Glu-tRNA_Rdtase"/>
</dbReference>
<dbReference type="InterPro" id="IPR018214">
    <property type="entry name" value="GluRdtase_CS"/>
</dbReference>
<comment type="catalytic activity">
    <reaction evidence="7 8 9">
        <text>(S)-4-amino-5-oxopentanoate + tRNA(Glu) + NADP(+) = L-glutamyl-tRNA(Glu) + NADPH + H(+)</text>
        <dbReference type="Rhea" id="RHEA:12344"/>
        <dbReference type="Rhea" id="RHEA-COMP:9663"/>
        <dbReference type="Rhea" id="RHEA-COMP:9680"/>
        <dbReference type="ChEBI" id="CHEBI:15378"/>
        <dbReference type="ChEBI" id="CHEBI:57501"/>
        <dbReference type="ChEBI" id="CHEBI:57783"/>
        <dbReference type="ChEBI" id="CHEBI:58349"/>
        <dbReference type="ChEBI" id="CHEBI:78442"/>
        <dbReference type="ChEBI" id="CHEBI:78520"/>
        <dbReference type="EC" id="1.2.1.70"/>
    </reaction>
</comment>
<evidence type="ECO:0000259" key="10">
    <source>
        <dbReference type="Pfam" id="PF00745"/>
    </source>
</evidence>
<feature type="domain" description="Glutamyl-tRNA reductase N-terminal" evidence="12">
    <location>
        <begin position="9"/>
        <end position="147"/>
    </location>
</feature>
<accession>A0ABS2FIW7</accession>
<comment type="domain">
    <text evidence="8">Possesses an unusual extended V-shaped dimeric structure with each monomer consisting of three distinct domains arranged along a curved 'spinal' alpha-helix. The N-terminal catalytic domain specifically recognizes the glutamate moiety of the substrate. The second domain is the NADPH-binding domain, and the third C-terminal domain is responsible for dimerization.</text>
</comment>
<dbReference type="GO" id="GO:0008883">
    <property type="term" value="F:glutamyl-tRNA reductase activity"/>
    <property type="evidence" value="ECO:0007669"/>
    <property type="project" value="UniProtKB-EC"/>
</dbReference>
<dbReference type="Gene3D" id="3.40.50.720">
    <property type="entry name" value="NAD(P)-binding Rossmann-like Domain"/>
    <property type="match status" value="1"/>
</dbReference>
<dbReference type="Pfam" id="PF00745">
    <property type="entry name" value="GlutR_dimer"/>
    <property type="match status" value="1"/>
</dbReference>
<protein>
    <recommendedName>
        <fullName evidence="3 8">Glutamyl-tRNA reductase</fullName>
        <shortName evidence="8">GluTR</shortName>
        <ecNumber evidence="3 8">1.2.1.70</ecNumber>
    </recommendedName>
</protein>
<evidence type="ECO:0000256" key="1">
    <source>
        <dbReference type="ARBA" id="ARBA00005059"/>
    </source>
</evidence>
<dbReference type="EMBL" id="JACJLL010000116">
    <property type="protein sequence ID" value="MBM6820463.1"/>
    <property type="molecule type" value="Genomic_DNA"/>
</dbReference>
<comment type="similarity">
    <text evidence="2 8 9">Belongs to the glutamyl-tRNA reductase family.</text>
</comment>
<evidence type="ECO:0000259" key="11">
    <source>
        <dbReference type="Pfam" id="PF01488"/>
    </source>
</evidence>
<keyword evidence="14" id="KW-1185">Reference proteome</keyword>
<feature type="domain" description="Quinate/shikimate 5-dehydrogenase/glutamyl-tRNA reductase" evidence="11">
    <location>
        <begin position="160"/>
        <end position="286"/>
    </location>
</feature>
<dbReference type="InterPro" id="IPR015895">
    <property type="entry name" value="4pyrrol_synth_GluRdtase_N"/>
</dbReference>
<evidence type="ECO:0000256" key="2">
    <source>
        <dbReference type="ARBA" id="ARBA00005916"/>
    </source>
</evidence>
<dbReference type="Pfam" id="PF05201">
    <property type="entry name" value="GlutR_N"/>
    <property type="match status" value="1"/>
</dbReference>
<evidence type="ECO:0000256" key="5">
    <source>
        <dbReference type="ARBA" id="ARBA00023002"/>
    </source>
</evidence>
<sequence>MLGLIGIRKNVDIKIRERLAITLSRQSKAIKELNKVYEEVVIISTCNRTEIYLSGCLGSEDEIRRIFEILDWDISLLEYTFYLGGADVAKHLLEVVCGFHSKILGEDQILGQVKLAYELSLEHKAIHTKLLRLFEEAISCGKKFRTESKLYEIPVSASSIAVNKVEEFGAKSVMVVGYGAIGSLVVKYALGSKFNKVFIVVRNKAKVSDLKDERVEVLDFNEYKEFINDVDAVISCTASPHIVIKGDYINNEGKEIILIDLALPRDIDEGLSENKRVTLLDIDTISKLDDNNKKLRNEKMNEYKFLVDEYLNEYKNWLNIREVTYYIHEMKTKGNSVVESRVKSFEHKCKDKRDIDLATTLIKSTSDYYINRAIKLLKEEKLKGREEECLNILKQIFMEN</sequence>
<feature type="binding site" evidence="8">
    <location>
        <position position="112"/>
    </location>
    <ligand>
        <name>substrate</name>
    </ligand>
</feature>
<comment type="pathway">
    <text evidence="1 8 9">Porphyrin-containing compound metabolism; protoporphyrin-IX biosynthesis; 5-aminolevulinate from L-glutamyl-tRNA(Glu): step 1/2.</text>
</comment>
<evidence type="ECO:0000313" key="13">
    <source>
        <dbReference type="EMBL" id="MBM6820463.1"/>
    </source>
</evidence>
<name>A0ABS2FIW7_9CLOT</name>
<dbReference type="PROSITE" id="PS00747">
    <property type="entry name" value="GLUTR"/>
    <property type="match status" value="1"/>
</dbReference>
<dbReference type="EC" id="1.2.1.70" evidence="3 8"/>
<dbReference type="RefSeq" id="WP_148322627.1">
    <property type="nucleotide sequence ID" value="NZ_JACJLL010000116.1"/>
</dbReference>
<dbReference type="InterPro" id="IPR015896">
    <property type="entry name" value="4pyrrol_synth_GluRdtase_dimer"/>
</dbReference>
<feature type="binding site" evidence="8">
    <location>
        <begin position="177"/>
        <end position="182"/>
    </location>
    <ligand>
        <name>NADP(+)</name>
        <dbReference type="ChEBI" id="CHEBI:58349"/>
    </ligand>
</feature>
<evidence type="ECO:0000259" key="12">
    <source>
        <dbReference type="Pfam" id="PF05201"/>
    </source>
</evidence>
<feature type="binding site" evidence="8">
    <location>
        <begin position="106"/>
        <end position="108"/>
    </location>
    <ligand>
        <name>substrate</name>
    </ligand>
</feature>
<evidence type="ECO:0000256" key="8">
    <source>
        <dbReference type="HAMAP-Rule" id="MF_00087"/>
    </source>
</evidence>
<dbReference type="InterPro" id="IPR036343">
    <property type="entry name" value="GluRdtase_N_sf"/>
</dbReference>
<dbReference type="PANTHER" id="PTHR43013">
    <property type="entry name" value="GLUTAMYL-TRNA REDUCTASE"/>
    <property type="match status" value="1"/>
</dbReference>
<dbReference type="Gene3D" id="3.30.460.30">
    <property type="entry name" value="Glutamyl-tRNA reductase, N-terminal domain"/>
    <property type="match status" value="1"/>
</dbReference>
<keyword evidence="6 8" id="KW-0627">Porphyrin biosynthesis</keyword>
<dbReference type="SUPFAM" id="SSF69742">
    <property type="entry name" value="Glutamyl tRNA-reductase catalytic, N-terminal domain"/>
    <property type="match status" value="1"/>
</dbReference>
<proteinExistence type="inferred from homology"/>
<feature type="binding site" evidence="8">
    <location>
        <position position="101"/>
    </location>
    <ligand>
        <name>substrate</name>
    </ligand>
</feature>
<dbReference type="HAMAP" id="MF_00087">
    <property type="entry name" value="Glu_tRNA_reductase"/>
    <property type="match status" value="1"/>
</dbReference>
<evidence type="ECO:0000256" key="9">
    <source>
        <dbReference type="RuleBase" id="RU000584"/>
    </source>
</evidence>
<evidence type="ECO:0000256" key="7">
    <source>
        <dbReference type="ARBA" id="ARBA00047464"/>
    </source>
</evidence>
<reference evidence="13 14" key="1">
    <citation type="journal article" date="2021" name="Sci. Rep.">
        <title>The distribution of antibiotic resistance genes in chicken gut microbiota commensals.</title>
        <authorList>
            <person name="Juricova H."/>
            <person name="Matiasovicova J."/>
            <person name="Kubasova T."/>
            <person name="Cejkova D."/>
            <person name="Rychlik I."/>
        </authorList>
    </citation>
    <scope>NUCLEOTIDE SEQUENCE [LARGE SCALE GENOMIC DNA]</scope>
    <source>
        <strain evidence="13 14">An435</strain>
    </source>
</reference>
<keyword evidence="5 8" id="KW-0560">Oxidoreductase</keyword>
<gene>
    <name evidence="8" type="primary">hemA</name>
    <name evidence="13" type="ORF">H6A19_14165</name>
</gene>
<dbReference type="PIRSF" id="PIRSF000445">
    <property type="entry name" value="4pyrrol_synth_GluRdtase"/>
    <property type="match status" value="1"/>
</dbReference>
<dbReference type="InterPro" id="IPR036291">
    <property type="entry name" value="NAD(P)-bd_dom_sf"/>
</dbReference>
<feature type="site" description="Important for activity" evidence="8">
    <location>
        <position position="91"/>
    </location>
</feature>
<comment type="caution">
    <text evidence="13">The sequence shown here is derived from an EMBL/GenBank/DDBJ whole genome shotgun (WGS) entry which is preliminary data.</text>
</comment>